<dbReference type="AlphaFoldDB" id="A0A9P3Q056"/>
<comment type="caution">
    <text evidence="1">The sequence shown here is derived from an EMBL/GenBank/DDBJ whole genome shotgun (WGS) entry which is preliminary data.</text>
</comment>
<protein>
    <submittedName>
        <fullName evidence="1">Uncharacterized protein</fullName>
    </submittedName>
</protein>
<name>A0A9P3Q056_LYOSH</name>
<evidence type="ECO:0000313" key="2">
    <source>
        <dbReference type="Proteomes" id="UP001063166"/>
    </source>
</evidence>
<evidence type="ECO:0000313" key="1">
    <source>
        <dbReference type="EMBL" id="GLB44311.1"/>
    </source>
</evidence>
<proteinExistence type="predicted"/>
<organism evidence="1 2">
    <name type="scientific">Lyophyllum shimeji</name>
    <name type="common">Hon-shimeji</name>
    <name type="synonym">Tricholoma shimeji</name>
    <dbReference type="NCBI Taxonomy" id="47721"/>
    <lineage>
        <taxon>Eukaryota</taxon>
        <taxon>Fungi</taxon>
        <taxon>Dikarya</taxon>
        <taxon>Basidiomycota</taxon>
        <taxon>Agaricomycotina</taxon>
        <taxon>Agaricomycetes</taxon>
        <taxon>Agaricomycetidae</taxon>
        <taxon>Agaricales</taxon>
        <taxon>Tricholomatineae</taxon>
        <taxon>Lyophyllaceae</taxon>
        <taxon>Lyophyllum</taxon>
    </lineage>
</organism>
<accession>A0A9P3Q056</accession>
<sequence length="67" mass="7647">MIARSSPVNESLVAFRLEATRSVARLQARRSETSEYGAAGRQLKGRHSGQLWRETNFWSRLNLHSAF</sequence>
<dbReference type="Proteomes" id="UP001063166">
    <property type="component" value="Unassembled WGS sequence"/>
</dbReference>
<reference evidence="1" key="1">
    <citation type="submission" date="2022-07" db="EMBL/GenBank/DDBJ databases">
        <title>The genome of Lyophyllum shimeji provides insight into the initial evolution of ectomycorrhizal fungal genome.</title>
        <authorList>
            <person name="Kobayashi Y."/>
            <person name="Shibata T."/>
            <person name="Hirakawa H."/>
            <person name="Shigenobu S."/>
            <person name="Nishiyama T."/>
            <person name="Yamada A."/>
            <person name="Hasebe M."/>
            <person name="Kawaguchi M."/>
        </authorList>
    </citation>
    <scope>NUCLEOTIDE SEQUENCE</scope>
    <source>
        <strain evidence="1">AT787</strain>
    </source>
</reference>
<gene>
    <name evidence="1" type="ORF">LshimejAT787_1602410</name>
</gene>
<keyword evidence="2" id="KW-1185">Reference proteome</keyword>
<dbReference type="EMBL" id="BRPK01000016">
    <property type="protein sequence ID" value="GLB44311.1"/>
    <property type="molecule type" value="Genomic_DNA"/>
</dbReference>